<feature type="binding site" evidence="4">
    <location>
        <position position="260"/>
    </location>
    <ligand>
        <name>pyridoxal 5'-phosphate</name>
        <dbReference type="ChEBI" id="CHEBI:597326"/>
    </ligand>
</feature>
<dbReference type="AlphaFoldDB" id="A0A6N8U6A6"/>
<evidence type="ECO:0000256" key="2">
    <source>
        <dbReference type="ARBA" id="ARBA00022801"/>
    </source>
</evidence>
<dbReference type="EMBL" id="WUUK01000004">
    <property type="protein sequence ID" value="MXQ51851.1"/>
    <property type="molecule type" value="Genomic_DNA"/>
</dbReference>
<dbReference type="UniPathway" id="UPA00253">
    <property type="reaction ID" value="UER00329"/>
</dbReference>
<comment type="caution">
    <text evidence="4">Lacks conserved residue(s) required for the propagation of feature annotation.</text>
</comment>
<dbReference type="PANTHER" id="PTHR14084:SF0">
    <property type="entry name" value="KYNURENINASE"/>
    <property type="match status" value="1"/>
</dbReference>
<name>A0A6N8U6A6_9STAP</name>
<dbReference type="GO" id="GO:0097053">
    <property type="term" value="P:L-kynurenine catabolic process"/>
    <property type="evidence" value="ECO:0007669"/>
    <property type="project" value="UniProtKB-UniRule"/>
</dbReference>
<feature type="modified residue" description="N6-(pyridoxal phosphate)lysine" evidence="4">
    <location>
        <position position="232"/>
    </location>
</feature>
<dbReference type="EC" id="3.7.1.3" evidence="4 5"/>
<feature type="binding site" evidence="4">
    <location>
        <position position="288"/>
    </location>
    <ligand>
        <name>pyridoxal 5'-phosphate</name>
        <dbReference type="ChEBI" id="CHEBI:597326"/>
    </ligand>
</feature>
<gene>
    <name evidence="4 7" type="primary">kynU</name>
    <name evidence="7" type="ORF">GQ671_11295</name>
</gene>
<keyword evidence="1 4" id="KW-0662">Pyridine nucleotide biosynthesis</keyword>
<feature type="binding site" evidence="4">
    <location>
        <position position="231"/>
    </location>
    <ligand>
        <name>pyridoxal 5'-phosphate</name>
        <dbReference type="ChEBI" id="CHEBI:597326"/>
    </ligand>
</feature>
<dbReference type="GO" id="GO:0030429">
    <property type="term" value="F:kynureninase activity"/>
    <property type="evidence" value="ECO:0007669"/>
    <property type="project" value="UniProtKB-UniRule"/>
</dbReference>
<dbReference type="RefSeq" id="WP_160657157.1">
    <property type="nucleotide sequence ID" value="NZ_JBHRWU010000001.1"/>
</dbReference>
<feature type="binding site" evidence="4">
    <location>
        <position position="209"/>
    </location>
    <ligand>
        <name>pyridoxal 5'-phosphate</name>
        <dbReference type="ChEBI" id="CHEBI:597326"/>
    </ligand>
</feature>
<dbReference type="Pfam" id="PF22580">
    <property type="entry name" value="KYNU_C"/>
    <property type="match status" value="1"/>
</dbReference>
<dbReference type="OrthoDB" id="9812626at2"/>
<feature type="binding site" evidence="4">
    <location>
        <position position="206"/>
    </location>
    <ligand>
        <name>pyridoxal 5'-phosphate</name>
        <dbReference type="ChEBI" id="CHEBI:597326"/>
    </ligand>
</feature>
<accession>A0A6N8U6A6</accession>
<dbReference type="GO" id="GO:0005737">
    <property type="term" value="C:cytoplasm"/>
    <property type="evidence" value="ECO:0007669"/>
    <property type="project" value="UniProtKB-UniRule"/>
</dbReference>
<evidence type="ECO:0000313" key="7">
    <source>
        <dbReference type="EMBL" id="MXQ51851.1"/>
    </source>
</evidence>
<evidence type="ECO:0000256" key="5">
    <source>
        <dbReference type="NCBIfam" id="TIGR01814"/>
    </source>
</evidence>
<proteinExistence type="inferred from homology"/>
<comment type="cofactor">
    <cofactor evidence="4 6">
        <name>pyridoxal 5'-phosphate</name>
        <dbReference type="ChEBI" id="CHEBI:597326"/>
    </cofactor>
</comment>
<evidence type="ECO:0000256" key="6">
    <source>
        <dbReference type="PIRNR" id="PIRNR038800"/>
    </source>
</evidence>
<dbReference type="InterPro" id="IPR010111">
    <property type="entry name" value="Kynureninase"/>
</dbReference>
<dbReference type="GO" id="GO:0043420">
    <property type="term" value="P:anthranilate metabolic process"/>
    <property type="evidence" value="ECO:0007669"/>
    <property type="project" value="TreeGrafter"/>
</dbReference>
<dbReference type="GO" id="GO:0019805">
    <property type="term" value="P:quinolinate biosynthetic process"/>
    <property type="evidence" value="ECO:0007669"/>
    <property type="project" value="UniProtKB-UniRule"/>
</dbReference>
<comment type="catalytic activity">
    <reaction evidence="6">
        <text>3-hydroxy-L-kynurenine + H2O = 3-hydroxyanthranilate + L-alanine + H(+)</text>
        <dbReference type="Rhea" id="RHEA:25143"/>
        <dbReference type="ChEBI" id="CHEBI:15377"/>
        <dbReference type="ChEBI" id="CHEBI:15378"/>
        <dbReference type="ChEBI" id="CHEBI:36559"/>
        <dbReference type="ChEBI" id="CHEBI:57972"/>
        <dbReference type="ChEBI" id="CHEBI:58125"/>
        <dbReference type="EC" id="3.7.1.3"/>
    </reaction>
</comment>
<comment type="caution">
    <text evidence="7">The sequence shown here is derived from an EMBL/GenBank/DDBJ whole genome shotgun (WGS) entry which is preliminary data.</text>
</comment>
<dbReference type="Proteomes" id="UP000436284">
    <property type="component" value="Unassembled WGS sequence"/>
</dbReference>
<comment type="catalytic activity">
    <reaction evidence="4 6">
        <text>L-kynurenine + H2O = anthranilate + L-alanine + H(+)</text>
        <dbReference type="Rhea" id="RHEA:16813"/>
        <dbReference type="ChEBI" id="CHEBI:15377"/>
        <dbReference type="ChEBI" id="CHEBI:15378"/>
        <dbReference type="ChEBI" id="CHEBI:16567"/>
        <dbReference type="ChEBI" id="CHEBI:57959"/>
        <dbReference type="ChEBI" id="CHEBI:57972"/>
        <dbReference type="EC" id="3.7.1.3"/>
    </reaction>
</comment>
<feature type="binding site" evidence="4">
    <location>
        <begin position="127"/>
        <end position="130"/>
    </location>
    <ligand>
        <name>pyridoxal 5'-phosphate</name>
        <dbReference type="ChEBI" id="CHEBI:597326"/>
    </ligand>
</feature>
<dbReference type="SUPFAM" id="SSF53383">
    <property type="entry name" value="PLP-dependent transferases"/>
    <property type="match status" value="1"/>
</dbReference>
<dbReference type="InterPro" id="IPR015422">
    <property type="entry name" value="PyrdxlP-dep_Trfase_small"/>
</dbReference>
<dbReference type="UniPathway" id="UPA00334">
    <property type="reaction ID" value="UER00455"/>
</dbReference>
<dbReference type="GO" id="GO:0009435">
    <property type="term" value="P:NAD+ biosynthetic process"/>
    <property type="evidence" value="ECO:0007669"/>
    <property type="project" value="UniProtKB-UniRule"/>
</dbReference>
<evidence type="ECO:0000256" key="3">
    <source>
        <dbReference type="ARBA" id="ARBA00022898"/>
    </source>
</evidence>
<evidence type="ECO:0000256" key="1">
    <source>
        <dbReference type="ARBA" id="ARBA00022642"/>
    </source>
</evidence>
<dbReference type="InterPro" id="IPR015421">
    <property type="entry name" value="PyrdxlP-dep_Trfase_major"/>
</dbReference>
<reference evidence="7 8" key="1">
    <citation type="submission" date="2019-12" db="EMBL/GenBank/DDBJ databases">
        <title>Salinicoccus cyprini sp. nov., isolated from gastro-intestinal tract of mirror carp, Cyprinus carpio var. specularis, collected from Gobind Sagar Reservoir, Himachal Pradesh, India.</title>
        <authorList>
            <person name="Talwar C."/>
            <person name="Singh A.K."/>
            <person name="Lal R."/>
            <person name="Negi R.K."/>
        </authorList>
    </citation>
    <scope>NUCLEOTIDE SEQUENCE [LARGE SCALE GENOMIC DNA]</scope>
    <source>
        <strain evidence="7 8">J-82</strain>
    </source>
</reference>
<protein>
    <recommendedName>
        <fullName evidence="4 5">Kynureninase</fullName>
        <ecNumber evidence="4 5">3.7.1.3</ecNumber>
    </recommendedName>
    <alternativeName>
        <fullName evidence="4">L-kynurenine hydrolase</fullName>
    </alternativeName>
</protein>
<dbReference type="GO" id="GO:0019441">
    <property type="term" value="P:L-tryptophan catabolic process to kynurenine"/>
    <property type="evidence" value="ECO:0007669"/>
    <property type="project" value="TreeGrafter"/>
</dbReference>
<comment type="similarity">
    <text evidence="4 6">Belongs to the kynureninase family.</text>
</comment>
<sequence>MNEWFELAQEKDEKDTLAKYKEEFYLGEAVHYMDGNSLGLMSRPAEQSLLDVMEDWRQHGIDGWTRGDRPWFYMSEKLGEMMAHLVGAGAHEVLATNSTTMNIHQTVRTLYQPTDERYKIMVDDLNFPSDIYAVQSILDDYGYPDGMVKVPSAEGHTLSTDAIIDRMEEDVAMILLPSVLYRSGQVMEMKKLTEKAHEKGILIGFDLCHSIGSVPHSLKEWDVDFAMWCTYKHLNGGPGSVGGLYVHEKHHDLGVSLKGWFGNNKQTQFDMVHTFDQAHDISQYQVGTPHIFSMAPLLGSLTMFQEVGMTNIRMKSLELTDFMMNMIEAELEGHEVEIVTPRAHEHRGGHILIGHPKAAGINAALKSKGVIPDFRAPSYVRIAPVALYNSFEDVYHTVMILKEIMDERLYEQFDNQRGVIA</sequence>
<feature type="binding site" evidence="4">
    <location>
        <position position="100"/>
    </location>
    <ligand>
        <name>pyridoxal 5'-phosphate</name>
        <dbReference type="ChEBI" id="CHEBI:597326"/>
    </ligand>
</feature>
<comment type="pathway">
    <text evidence="4 6">Cofactor biosynthesis; NAD(+) biosynthesis; quinolinate from L-kynurenine: step 2/3.</text>
</comment>
<keyword evidence="8" id="KW-1185">Reference proteome</keyword>
<dbReference type="InterPro" id="IPR015424">
    <property type="entry name" value="PyrdxlP-dep_Trfase"/>
</dbReference>
<dbReference type="NCBIfam" id="TIGR01814">
    <property type="entry name" value="kynureninase"/>
    <property type="match status" value="1"/>
</dbReference>
<comment type="subunit">
    <text evidence="4 6">Homodimer.</text>
</comment>
<dbReference type="Gene3D" id="3.90.1150.10">
    <property type="entry name" value="Aspartate Aminotransferase, domain 1"/>
    <property type="match status" value="1"/>
</dbReference>
<evidence type="ECO:0000313" key="8">
    <source>
        <dbReference type="Proteomes" id="UP000436284"/>
    </source>
</evidence>
<keyword evidence="2 4" id="KW-0378">Hydrolase</keyword>
<organism evidence="7 8">
    <name type="scientific">Salinicoccus hispanicus</name>
    <dbReference type="NCBI Taxonomy" id="157225"/>
    <lineage>
        <taxon>Bacteria</taxon>
        <taxon>Bacillati</taxon>
        <taxon>Bacillota</taxon>
        <taxon>Bacilli</taxon>
        <taxon>Bacillales</taxon>
        <taxon>Staphylococcaceae</taxon>
        <taxon>Salinicoccus</taxon>
    </lineage>
</organism>
<dbReference type="PIRSF" id="PIRSF038800">
    <property type="entry name" value="KYNU"/>
    <property type="match status" value="1"/>
</dbReference>
<keyword evidence="3 4" id="KW-0663">Pyridoxal phosphate</keyword>
<dbReference type="HAMAP" id="MF_01970">
    <property type="entry name" value="Kynureninase"/>
    <property type="match status" value="1"/>
</dbReference>
<dbReference type="Gene3D" id="3.40.640.10">
    <property type="entry name" value="Type I PLP-dependent aspartate aminotransferase-like (Major domain)"/>
    <property type="match status" value="1"/>
</dbReference>
<comment type="function">
    <text evidence="4 6">Catalyzes the cleavage of L-kynurenine (L-Kyn) and L-3-hydroxykynurenine (L-3OHKyn) into anthranilic acid (AA) and 3-hydroxyanthranilic acid (3-OHAA), respectively.</text>
</comment>
<dbReference type="PANTHER" id="PTHR14084">
    <property type="entry name" value="KYNURENINASE"/>
    <property type="match status" value="1"/>
</dbReference>
<comment type="pathway">
    <text evidence="4 6">Amino-acid degradation; L-kynurenine degradation; L-alanine and anthranilate from L-kynurenine: step 1/1.</text>
</comment>
<evidence type="ECO:0000256" key="4">
    <source>
        <dbReference type="HAMAP-Rule" id="MF_01970"/>
    </source>
</evidence>
<feature type="binding site" evidence="4">
    <location>
        <position position="99"/>
    </location>
    <ligand>
        <name>pyridoxal 5'-phosphate</name>
        <dbReference type="ChEBI" id="CHEBI:597326"/>
    </ligand>
</feature>
<dbReference type="GO" id="GO:0030170">
    <property type="term" value="F:pyridoxal phosphate binding"/>
    <property type="evidence" value="ECO:0007669"/>
    <property type="project" value="UniProtKB-UniRule"/>
</dbReference>